<evidence type="ECO:0000259" key="11">
    <source>
        <dbReference type="SMART" id="SM00891"/>
    </source>
</evidence>
<comment type="similarity">
    <text evidence="2">Belongs to the XPF family.</text>
</comment>
<feature type="region of interest" description="Disordered" evidence="10">
    <location>
        <begin position="464"/>
        <end position="515"/>
    </location>
</feature>
<reference evidence="12" key="2">
    <citation type="submission" date="2025-05" db="UniProtKB">
        <authorList>
            <consortium name="EnsemblMetazoa"/>
        </authorList>
    </citation>
    <scope>IDENTIFICATION</scope>
    <source>
        <strain evidence="12">Foshan</strain>
    </source>
</reference>
<evidence type="ECO:0000256" key="6">
    <source>
        <dbReference type="ARBA" id="ARBA00022801"/>
    </source>
</evidence>
<dbReference type="InterPro" id="IPR010994">
    <property type="entry name" value="RuvA_2-like"/>
</dbReference>
<keyword evidence="9" id="KW-0539">Nucleus</keyword>
<evidence type="ECO:0000256" key="9">
    <source>
        <dbReference type="ARBA" id="ARBA00023242"/>
    </source>
</evidence>
<feature type="domain" description="ERCC4" evidence="11">
    <location>
        <begin position="735"/>
        <end position="815"/>
    </location>
</feature>
<dbReference type="Gene3D" id="3.40.50.10130">
    <property type="match status" value="1"/>
</dbReference>
<keyword evidence="7" id="KW-0238">DNA-binding</keyword>
<dbReference type="Proteomes" id="UP000069940">
    <property type="component" value="Unassembled WGS sequence"/>
</dbReference>
<sequence>MSLYETGTDVKSAFTCTAEQLEEAGCIGEEDMSPSLLCYEQHMLSELLHSEGLLVCGKGVGYEKVLLTLLAMFRDATTMVLVVNCTEPEKKSYISRLGIRNIQVSSITPAERAHAYGRGGVQFIDASVLVTDLLLNRVPVELITGVIVVRANKIKHACSVAFALRLYRQKNKVGFIKAFSKNAEGFTYGHGHVEDVMRNSFLTELFLWPRSHATVKEELTSWQPIVVEMQIPMSQNMILLQTYILDLMKDLVRNIQSLNPNGELREVTVENCISKKFPKTLQAELDAIWYQLCEQTKRIVVDLRVLRTLMVSTLHHDAVACYTATRRFRSTEYVFKNSGWTLLDSADKVFKTAKDRVYNKDDEFDPEHCPKWEALTKVLRQDIPTDIKETAKNIRSKDERLKHLHQQVKILILCQDGNACYQLAQYLTQGPHRYLFYKALQNDVDVSKAAESYRRFPTEHRSGYTVKSVEPKQQAVPEASAGSSRRSLFREKISKRHTDAAKKAEEDLKDQDEGESSMFKMEADLLESTQQEQGDNRCFKDSYILTISQKGAAERTNSDAGEEDYQCNVTQMECGEFELVSTMENEDITKIMTDSNKPMVFIRTFKSEINGTDSLDRTLETIKPRYIVMYHSHVTALRQIEVYAARQQRHELDRARVFVIIHSGTAEEQSYLTAVRREKQAFELLVDTKQNMVVPEHRDGKSEDAIIMLQKKQEDPTSQAGGDQAVATESFITPRIIVDKREFRSDLPCLIHRRGIEVVPMTITVGDYILSPGICVERKSVPDFAKSLKSGRLYHQCDRMTRCYAKPILLIEFDPKYLFYLQGNFLKQFSPNGKHDIMWLTHRFQKLRLVWSPSPHATAQLLETVKKGRQEPDPERLESDADVVDESFKDRNVNFLKNLPGIDSGNIAKVMAKIKKLKELCRMNQKQLEGLLGNETKARVLWESLHEEI</sequence>
<dbReference type="SMART" id="SM00891">
    <property type="entry name" value="ERCC4"/>
    <property type="match status" value="1"/>
</dbReference>
<protein>
    <recommendedName>
        <fullName evidence="11">ERCC4 domain-containing protein</fullName>
    </recommendedName>
</protein>
<keyword evidence="5" id="KW-0227">DNA damage</keyword>
<reference evidence="13" key="1">
    <citation type="journal article" date="2015" name="Proc. Natl. Acad. Sci. U.S.A.">
        <title>Genome sequence of the Asian Tiger mosquito, Aedes albopictus, reveals insights into its biology, genetics, and evolution.</title>
        <authorList>
            <person name="Chen X.G."/>
            <person name="Jiang X."/>
            <person name="Gu J."/>
            <person name="Xu M."/>
            <person name="Wu Y."/>
            <person name="Deng Y."/>
            <person name="Zhang C."/>
            <person name="Bonizzoni M."/>
            <person name="Dermauw W."/>
            <person name="Vontas J."/>
            <person name="Armbruster P."/>
            <person name="Huang X."/>
            <person name="Yang Y."/>
            <person name="Zhang H."/>
            <person name="He W."/>
            <person name="Peng H."/>
            <person name="Liu Y."/>
            <person name="Wu K."/>
            <person name="Chen J."/>
            <person name="Lirakis M."/>
            <person name="Topalis P."/>
            <person name="Van Leeuwen T."/>
            <person name="Hall A.B."/>
            <person name="Jiang X."/>
            <person name="Thorpe C."/>
            <person name="Mueller R.L."/>
            <person name="Sun C."/>
            <person name="Waterhouse R.M."/>
            <person name="Yan G."/>
            <person name="Tu Z.J."/>
            <person name="Fang X."/>
            <person name="James A.A."/>
        </authorList>
    </citation>
    <scope>NUCLEOTIDE SEQUENCE [LARGE SCALE GENOMIC DNA]</scope>
    <source>
        <strain evidence="13">Foshan</strain>
    </source>
</reference>
<evidence type="ECO:0000313" key="12">
    <source>
        <dbReference type="EnsemblMetazoa" id="AALFPA23_015202.P22059"/>
    </source>
</evidence>
<dbReference type="PANTHER" id="PTHR10150:SF0">
    <property type="entry name" value="DNA REPAIR ENDONUCLEASE XPF"/>
    <property type="match status" value="1"/>
</dbReference>
<feature type="compositionally biased region" description="Basic and acidic residues" evidence="10">
    <location>
        <begin position="488"/>
        <end position="506"/>
    </location>
</feature>
<dbReference type="InterPro" id="IPR006166">
    <property type="entry name" value="ERCC4_domain"/>
</dbReference>
<proteinExistence type="inferred from homology"/>
<evidence type="ECO:0000313" key="13">
    <source>
        <dbReference type="Proteomes" id="UP000069940"/>
    </source>
</evidence>
<dbReference type="Gene3D" id="1.10.150.20">
    <property type="entry name" value="5' to 3' exonuclease, C-terminal subdomain"/>
    <property type="match status" value="1"/>
</dbReference>
<dbReference type="SUPFAM" id="SSF52980">
    <property type="entry name" value="Restriction endonuclease-like"/>
    <property type="match status" value="1"/>
</dbReference>
<evidence type="ECO:0000256" key="10">
    <source>
        <dbReference type="SAM" id="MobiDB-lite"/>
    </source>
</evidence>
<evidence type="ECO:0000256" key="2">
    <source>
        <dbReference type="ARBA" id="ARBA00010015"/>
    </source>
</evidence>
<name>A0ABM1Z583_AEDAL</name>
<dbReference type="Pfam" id="PF02732">
    <property type="entry name" value="ERCC4"/>
    <property type="match status" value="1"/>
</dbReference>
<evidence type="ECO:0000256" key="5">
    <source>
        <dbReference type="ARBA" id="ARBA00022763"/>
    </source>
</evidence>
<dbReference type="EnsemblMetazoa" id="AALFPA23_015202.R22059">
    <property type="protein sequence ID" value="AALFPA23_015202.P22059"/>
    <property type="gene ID" value="AALFPA23_015202"/>
</dbReference>
<evidence type="ECO:0000256" key="4">
    <source>
        <dbReference type="ARBA" id="ARBA00022759"/>
    </source>
</evidence>
<evidence type="ECO:0000256" key="1">
    <source>
        <dbReference type="ARBA" id="ARBA00004123"/>
    </source>
</evidence>
<dbReference type="PANTHER" id="PTHR10150">
    <property type="entry name" value="DNA REPAIR ENDONUCLEASE XPF"/>
    <property type="match status" value="1"/>
</dbReference>
<keyword evidence="6" id="KW-0378">Hydrolase</keyword>
<evidence type="ECO:0000256" key="7">
    <source>
        <dbReference type="ARBA" id="ARBA00023125"/>
    </source>
</evidence>
<comment type="subcellular location">
    <subcellularLocation>
        <location evidence="1">Nucleus</location>
    </subcellularLocation>
</comment>
<keyword evidence="8" id="KW-0234">DNA repair</keyword>
<accession>A0ABM1Z583</accession>
<dbReference type="SUPFAM" id="SSF47781">
    <property type="entry name" value="RuvA domain 2-like"/>
    <property type="match status" value="1"/>
</dbReference>
<keyword evidence="4" id="KW-0255">Endonuclease</keyword>
<dbReference type="InterPro" id="IPR047520">
    <property type="entry name" value="XPF_nuclease"/>
</dbReference>
<organism evidence="12 13">
    <name type="scientific">Aedes albopictus</name>
    <name type="common">Asian tiger mosquito</name>
    <name type="synonym">Stegomyia albopicta</name>
    <dbReference type="NCBI Taxonomy" id="7160"/>
    <lineage>
        <taxon>Eukaryota</taxon>
        <taxon>Metazoa</taxon>
        <taxon>Ecdysozoa</taxon>
        <taxon>Arthropoda</taxon>
        <taxon>Hexapoda</taxon>
        <taxon>Insecta</taxon>
        <taxon>Pterygota</taxon>
        <taxon>Neoptera</taxon>
        <taxon>Endopterygota</taxon>
        <taxon>Diptera</taxon>
        <taxon>Nematocera</taxon>
        <taxon>Culicoidea</taxon>
        <taxon>Culicidae</taxon>
        <taxon>Culicinae</taxon>
        <taxon>Aedini</taxon>
        <taxon>Aedes</taxon>
        <taxon>Stegomyia</taxon>
    </lineage>
</organism>
<dbReference type="RefSeq" id="XP_062704718.1">
    <property type="nucleotide sequence ID" value="XM_062848734.1"/>
</dbReference>
<evidence type="ECO:0000256" key="8">
    <source>
        <dbReference type="ARBA" id="ARBA00023204"/>
    </source>
</evidence>
<dbReference type="GeneID" id="134287026"/>
<evidence type="ECO:0000256" key="3">
    <source>
        <dbReference type="ARBA" id="ARBA00022722"/>
    </source>
</evidence>
<dbReference type="InterPro" id="IPR011335">
    <property type="entry name" value="Restrct_endonuc-II-like"/>
</dbReference>
<keyword evidence="3" id="KW-0540">Nuclease</keyword>
<keyword evidence="13" id="KW-1185">Reference proteome</keyword>
<dbReference type="CDD" id="cd20078">
    <property type="entry name" value="XPF_nuclease_XPF_euk"/>
    <property type="match status" value="1"/>
</dbReference>